<dbReference type="AlphaFoldDB" id="A0A0J5FQ42"/>
<accession>A0A0J5FQ42</accession>
<dbReference type="OrthoDB" id="6448149at2"/>
<organism evidence="1 2">
    <name type="scientific">Xenorhabdus khoisanae</name>
    <dbReference type="NCBI Taxonomy" id="880157"/>
    <lineage>
        <taxon>Bacteria</taxon>
        <taxon>Pseudomonadati</taxon>
        <taxon>Pseudomonadota</taxon>
        <taxon>Gammaproteobacteria</taxon>
        <taxon>Enterobacterales</taxon>
        <taxon>Morganellaceae</taxon>
        <taxon>Xenorhabdus</taxon>
    </lineage>
</organism>
<comment type="caution">
    <text evidence="1">The sequence shown here is derived from an EMBL/GenBank/DDBJ whole genome shotgun (WGS) entry which is preliminary data.</text>
</comment>
<dbReference type="EMBL" id="LFCV01000099">
    <property type="protein sequence ID" value="KMJ44393.1"/>
    <property type="molecule type" value="Genomic_DNA"/>
</dbReference>
<keyword evidence="2" id="KW-1185">Reference proteome</keyword>
<dbReference type="RefSeq" id="WP_047964043.1">
    <property type="nucleotide sequence ID" value="NZ_CAWMBG010000099.1"/>
</dbReference>
<evidence type="ECO:0000313" key="1">
    <source>
        <dbReference type="EMBL" id="KMJ44393.1"/>
    </source>
</evidence>
<dbReference type="Proteomes" id="UP000036277">
    <property type="component" value="Unassembled WGS sequence"/>
</dbReference>
<evidence type="ECO:0000313" key="2">
    <source>
        <dbReference type="Proteomes" id="UP000036277"/>
    </source>
</evidence>
<name>A0A0J5FQ42_9GAMM</name>
<sequence length="409" mass="45156">MSNFSTETVSLKSLILNIDSPFLAVPSSSDDFPAKIYTKVTATVRDIHGNPLSGKKIFVSSDSRASLEEIIIYDSDHTTEIKLQSGGDYEGFLVKTDQNGNILFFIHPIKSEGLKLKLFSQILGTTNTVAANYTIYIIGNTLQEILEKYPEPEIFNSSGINLISHGESKFSVEIPDYDSPKVGDSILFFVNDKYTKYSINITDESDSGGSLKLPYAIFEENVVSYFSYIVIREAGEIAQYKSNPLTLIYKGNSENKPWNDVDRIYDTCKVYSSGDTLIDEYDVVNDATIAESNPSNAGLFVRITGTNDPNDSSKVFFGSEVKLNLYINSSTRKITHTFTGTMPIHPDDAGGNTATLLISIDHNYLNNDMGYESGENGSIFFDYQVGDDTDIDVAYGGIWQGGIDTDPYA</sequence>
<protein>
    <submittedName>
        <fullName evidence="1">Uncharacterized protein</fullName>
    </submittedName>
</protein>
<gene>
    <name evidence="1" type="ORF">AB204_14330</name>
</gene>
<dbReference type="PATRIC" id="fig|880157.4.peg.3058"/>
<reference evidence="1 2" key="1">
    <citation type="submission" date="2015-06" db="EMBL/GenBank/DDBJ databases">
        <title>Draft Whole-Genome Sequence of the Entomopathogenic Bacterium Xenorhabdus khoisanae.</title>
        <authorList>
            <person name="Naidoo S."/>
            <person name="Featherston J."/>
            <person name="Gray V.M."/>
        </authorList>
    </citation>
    <scope>NUCLEOTIDE SEQUENCE [LARGE SCALE GENOMIC DNA]</scope>
    <source>
        <strain evidence="1 2">MCB</strain>
    </source>
</reference>
<proteinExistence type="predicted"/>